<proteinExistence type="predicted"/>
<name>A0ABR2IL54_9EUKA</name>
<keyword evidence="2" id="KW-1185">Reference proteome</keyword>
<reference evidence="1 2" key="1">
    <citation type="submission" date="2024-04" db="EMBL/GenBank/DDBJ databases">
        <title>Tritrichomonas musculus Genome.</title>
        <authorList>
            <person name="Alves-Ferreira E."/>
            <person name="Grigg M."/>
            <person name="Lorenzi H."/>
            <person name="Galac M."/>
        </authorList>
    </citation>
    <scope>NUCLEOTIDE SEQUENCE [LARGE SCALE GENOMIC DNA]</scope>
    <source>
        <strain evidence="1 2">EAF2021</strain>
    </source>
</reference>
<sequence length="496" mass="58708">MDAIDYDLLVFQTDMYLPDAFDSDHSLKFFEIKPSKQQIWDFTLLSCFLNSFPSFFKNKRSPFQVDFSNQSYNARFLFKDSDSSFEIRIGNSITVIGNLSFLKTFFTRQSQNLFSCLRKWYKFRSHPVFQEHIYYNYSITGISNETECLLFHKPLLFCLKDNFTPIFRFFAKNIQKVGLPETHDTFSIQEYISLFSKRKENCFNTLDLLKENLKGLLYLTIQKSQIRHHLAKVEFNGEQYYIIKGLYILPFSQSILTKNENSIDGIITDTTWRILPNYVTSIMMASSKNTGIPISFSFGHSEDKEIYELHFDGFERFTTVKLNSFVFESDQGTALKAVFKDKKIKYFICLRHLLVNLKFNQISFAIRNILFCTSIDELDRAFEFYSKMFSEIKEPQMQKKRDGLLEKVGLMFHDYQIMICNQERWEQVSLNERQKFKMPSTTNALESCHGHLNEKTKRRKNFFQSIFKIAQHLIQKCTSIEKSIQHNYQFAIKKNN</sequence>
<dbReference type="EMBL" id="JAPFFF010000017">
    <property type="protein sequence ID" value="KAK8863994.1"/>
    <property type="molecule type" value="Genomic_DNA"/>
</dbReference>
<accession>A0ABR2IL54</accession>
<protein>
    <recommendedName>
        <fullName evidence="3">MULE transposase domain-containing protein</fullName>
    </recommendedName>
</protein>
<evidence type="ECO:0008006" key="3">
    <source>
        <dbReference type="Google" id="ProtNLM"/>
    </source>
</evidence>
<comment type="caution">
    <text evidence="1">The sequence shown here is derived from an EMBL/GenBank/DDBJ whole genome shotgun (WGS) entry which is preliminary data.</text>
</comment>
<evidence type="ECO:0000313" key="1">
    <source>
        <dbReference type="EMBL" id="KAK8863994.1"/>
    </source>
</evidence>
<evidence type="ECO:0000313" key="2">
    <source>
        <dbReference type="Proteomes" id="UP001470230"/>
    </source>
</evidence>
<gene>
    <name evidence="1" type="ORF">M9Y10_011688</name>
</gene>
<organism evidence="1 2">
    <name type="scientific">Tritrichomonas musculus</name>
    <dbReference type="NCBI Taxonomy" id="1915356"/>
    <lineage>
        <taxon>Eukaryota</taxon>
        <taxon>Metamonada</taxon>
        <taxon>Parabasalia</taxon>
        <taxon>Tritrichomonadida</taxon>
        <taxon>Tritrichomonadidae</taxon>
        <taxon>Tritrichomonas</taxon>
    </lineage>
</organism>
<dbReference type="Proteomes" id="UP001470230">
    <property type="component" value="Unassembled WGS sequence"/>
</dbReference>